<gene>
    <name evidence="1" type="ORF">LCGC14_0925010</name>
</gene>
<dbReference type="PANTHER" id="PTHR39550">
    <property type="entry name" value="SLL0658 PROTEIN"/>
    <property type="match status" value="1"/>
</dbReference>
<reference evidence="1" key="1">
    <citation type="journal article" date="2015" name="Nature">
        <title>Complex archaea that bridge the gap between prokaryotes and eukaryotes.</title>
        <authorList>
            <person name="Spang A."/>
            <person name="Saw J.H."/>
            <person name="Jorgensen S.L."/>
            <person name="Zaremba-Niedzwiedzka K."/>
            <person name="Martijn J."/>
            <person name="Lind A.E."/>
            <person name="van Eijk R."/>
            <person name="Schleper C."/>
            <person name="Guy L."/>
            <person name="Ettema T.J."/>
        </authorList>
    </citation>
    <scope>NUCLEOTIDE SEQUENCE</scope>
</reference>
<proteinExistence type="predicted"/>
<sequence length="171" mass="19315">MRVAVSNSGPLIHLTLAGLLDFVFELFDLIIIPPQVYEEIVVKGKEQSHSDAYILERAVNKELIKIKAVKNGDENITSSKLHKAEIDTIKLYLQSDFETILLDDEEARVFARKLGIKVSGTLGILVTLYKNGLFGFSEVLQYLKKINEIMYLSSDVYCYIEKVLTEISQAD</sequence>
<dbReference type="InterPro" id="IPR021799">
    <property type="entry name" value="PIN-like_prokaryotic"/>
</dbReference>
<evidence type="ECO:0000313" key="1">
    <source>
        <dbReference type="EMBL" id="KKN21474.1"/>
    </source>
</evidence>
<accession>A0A0F9NUH6</accession>
<dbReference type="AlphaFoldDB" id="A0A0F9NUH6"/>
<dbReference type="Pfam" id="PF11848">
    <property type="entry name" value="DUF3368"/>
    <property type="match status" value="1"/>
</dbReference>
<dbReference type="PANTHER" id="PTHR39550:SF1">
    <property type="entry name" value="SLL0658 PROTEIN"/>
    <property type="match status" value="1"/>
</dbReference>
<comment type="caution">
    <text evidence="1">The sequence shown here is derived from an EMBL/GenBank/DDBJ whole genome shotgun (WGS) entry which is preliminary data.</text>
</comment>
<organism evidence="1">
    <name type="scientific">marine sediment metagenome</name>
    <dbReference type="NCBI Taxonomy" id="412755"/>
    <lineage>
        <taxon>unclassified sequences</taxon>
        <taxon>metagenomes</taxon>
        <taxon>ecological metagenomes</taxon>
    </lineage>
</organism>
<protein>
    <recommendedName>
        <fullName evidence="2">DUF3368 domain-containing protein</fullName>
    </recommendedName>
</protein>
<name>A0A0F9NUH6_9ZZZZ</name>
<evidence type="ECO:0008006" key="2">
    <source>
        <dbReference type="Google" id="ProtNLM"/>
    </source>
</evidence>
<dbReference type="EMBL" id="LAZR01003145">
    <property type="protein sequence ID" value="KKN21474.1"/>
    <property type="molecule type" value="Genomic_DNA"/>
</dbReference>